<evidence type="ECO:0000256" key="2">
    <source>
        <dbReference type="ARBA" id="ARBA00022475"/>
    </source>
</evidence>
<geneLocation type="plasmid" evidence="8">
    <name>pnp95</name>
</geneLocation>
<sequence length="500" mass="56570">MRKKKTIKNIIFGFGTQVIIIVLGLFIPRLVMLNYGSDTNGYTATIQQIFTYMALMEAGIGQSTLNSLYEPFAKKDKLSVSQRMSASRAYYRKVTRWYALLVVAMSVVLPFVLNTSIDKVVAGSVVFFEGMSAVICFYYFACWKQLLQADGRYYVVQVITMINSVLGYAIKIILVYMSVNIGIIQFAFFILSLVQLLIYKIYTQRHYPWVDFNAKPDPIALKDRKAFMVSQIATTIFSSTDMIVLSIIGSTALASVYSIYGLIFNNLLKILNALYFGVVFLLGQMWQKDKKEYVYLHDAFDVGSHWLITSSMSVAYIMTIPFISLYTKGVEDVQYIYASLPLLFCLVQIFSWNRYVSGNLTAIAGYAKPVSKVSAIEAFLNLSLSIILGIKFGIVGVLFATMIALPVKIIYCLFLSNTVILKRSIWVSTKIILTNYIMFGLCVLYTHLNPVKVDSFKSFALDTIIVCLIIYPLFAVLNVLCSPSLVKHYYPRVMARIRQK</sequence>
<feature type="transmembrane region" description="Helical" evidence="6">
    <location>
        <begin position="270"/>
        <end position="286"/>
    </location>
</feature>
<evidence type="ECO:0000256" key="6">
    <source>
        <dbReference type="SAM" id="Phobius"/>
    </source>
</evidence>
<evidence type="ECO:0000256" key="5">
    <source>
        <dbReference type="ARBA" id="ARBA00023136"/>
    </source>
</evidence>
<feature type="transmembrane region" description="Helical" evidence="6">
    <location>
        <begin position="243"/>
        <end position="263"/>
    </location>
</feature>
<gene>
    <name evidence="7" type="ORF">FXF36_15350</name>
</gene>
<feature type="transmembrane region" description="Helical" evidence="6">
    <location>
        <begin position="120"/>
        <end position="141"/>
    </location>
</feature>
<dbReference type="AlphaFoldDB" id="A0A5P6VV66"/>
<evidence type="ECO:0000256" key="1">
    <source>
        <dbReference type="ARBA" id="ARBA00004651"/>
    </source>
</evidence>
<dbReference type="PANTHER" id="PTHR30250:SF26">
    <property type="entry name" value="PSMA PROTEIN"/>
    <property type="match status" value="1"/>
</dbReference>
<feature type="transmembrane region" description="Helical" evidence="6">
    <location>
        <begin position="306"/>
        <end position="326"/>
    </location>
</feature>
<keyword evidence="3 6" id="KW-0812">Transmembrane</keyword>
<dbReference type="InterPro" id="IPR050833">
    <property type="entry name" value="Poly_Biosynth_Transport"/>
</dbReference>
<feature type="transmembrane region" description="Helical" evidence="6">
    <location>
        <begin position="97"/>
        <end position="113"/>
    </location>
</feature>
<evidence type="ECO:0000256" key="4">
    <source>
        <dbReference type="ARBA" id="ARBA00022989"/>
    </source>
</evidence>
<feature type="transmembrane region" description="Helical" evidence="6">
    <location>
        <begin position="386"/>
        <end position="413"/>
    </location>
</feature>
<dbReference type="Proteomes" id="UP000327030">
    <property type="component" value="Plasmid pNP95"/>
</dbReference>
<dbReference type="EMBL" id="CP043029">
    <property type="protein sequence ID" value="QFJ56292.1"/>
    <property type="molecule type" value="Genomic_DNA"/>
</dbReference>
<dbReference type="KEGG" id="pxv:FXF36_15350"/>
<keyword evidence="4 6" id="KW-1133">Transmembrane helix</keyword>
<evidence type="ECO:0000313" key="8">
    <source>
        <dbReference type="Proteomes" id="UP000327030"/>
    </source>
</evidence>
<dbReference type="OrthoDB" id="8609648at2"/>
<reference evidence="8" key="1">
    <citation type="submission" date="2019-08" db="EMBL/GenBank/DDBJ databases">
        <title>Complete Genome Sequence of the Polysaccharide-Degrading Rumen Bacterium Pseudobutyrivibrio xylanivorans MA3014.</title>
        <authorList>
            <person name="Palevich N."/>
            <person name="Maclean P.H."/>
            <person name="Kelly W.J."/>
            <person name="Leahy S.C."/>
            <person name="Rakonjac J."/>
            <person name="Attwood G.T."/>
        </authorList>
    </citation>
    <scope>NUCLEOTIDE SEQUENCE [LARGE SCALE GENOMIC DNA]</scope>
    <source>
        <strain evidence="8">MA3014</strain>
        <plasmid evidence="8">pnp95</plasmid>
    </source>
</reference>
<dbReference type="PANTHER" id="PTHR30250">
    <property type="entry name" value="PST FAMILY PREDICTED COLANIC ACID TRANSPORTER"/>
    <property type="match status" value="1"/>
</dbReference>
<accession>A0A5P6VV66</accession>
<feature type="transmembrane region" description="Helical" evidence="6">
    <location>
        <begin position="12"/>
        <end position="31"/>
    </location>
</feature>
<feature type="transmembrane region" description="Helical" evidence="6">
    <location>
        <begin position="183"/>
        <end position="202"/>
    </location>
</feature>
<feature type="transmembrane region" description="Helical" evidence="6">
    <location>
        <begin position="425"/>
        <end position="447"/>
    </location>
</feature>
<evidence type="ECO:0008006" key="9">
    <source>
        <dbReference type="Google" id="ProtNLM"/>
    </source>
</evidence>
<dbReference type="RefSeq" id="WP_151625869.1">
    <property type="nucleotide sequence ID" value="NZ_CP043029.1"/>
</dbReference>
<feature type="transmembrane region" description="Helical" evidence="6">
    <location>
        <begin position="333"/>
        <end position="352"/>
    </location>
</feature>
<evidence type="ECO:0000256" key="3">
    <source>
        <dbReference type="ARBA" id="ARBA00022692"/>
    </source>
</evidence>
<proteinExistence type="predicted"/>
<keyword evidence="5 6" id="KW-0472">Membrane</keyword>
<dbReference type="GO" id="GO:0005886">
    <property type="term" value="C:plasma membrane"/>
    <property type="evidence" value="ECO:0007669"/>
    <property type="project" value="UniProtKB-SubCell"/>
</dbReference>
<feature type="transmembrane region" description="Helical" evidence="6">
    <location>
        <begin position="459"/>
        <end position="486"/>
    </location>
</feature>
<name>A0A5P6VV66_PSEXY</name>
<evidence type="ECO:0000313" key="7">
    <source>
        <dbReference type="EMBL" id="QFJ56292.1"/>
    </source>
</evidence>
<organism evidence="7 8">
    <name type="scientific">Pseudobutyrivibrio xylanivorans</name>
    <dbReference type="NCBI Taxonomy" id="185007"/>
    <lineage>
        <taxon>Bacteria</taxon>
        <taxon>Bacillati</taxon>
        <taxon>Bacillota</taxon>
        <taxon>Clostridia</taxon>
        <taxon>Lachnospirales</taxon>
        <taxon>Lachnospiraceae</taxon>
        <taxon>Pseudobutyrivibrio</taxon>
    </lineage>
</organism>
<keyword evidence="2" id="KW-1003">Cell membrane</keyword>
<comment type="subcellular location">
    <subcellularLocation>
        <location evidence="1">Cell membrane</location>
        <topology evidence="1">Multi-pass membrane protein</topology>
    </subcellularLocation>
</comment>
<feature type="transmembrane region" description="Helical" evidence="6">
    <location>
        <begin position="153"/>
        <end position="176"/>
    </location>
</feature>
<keyword evidence="7" id="KW-0614">Plasmid</keyword>
<protein>
    <recommendedName>
        <fullName evidence="9">Membrane protein involved in the export of O-antigen and teichoic acid</fullName>
    </recommendedName>
</protein>